<evidence type="ECO:0000313" key="1">
    <source>
        <dbReference type="EMBL" id="KAI8536136.1"/>
    </source>
</evidence>
<organism evidence="1 2">
    <name type="scientific">Rhododendron molle</name>
    <name type="common">Chinese azalea</name>
    <name type="synonym">Azalea mollis</name>
    <dbReference type="NCBI Taxonomy" id="49168"/>
    <lineage>
        <taxon>Eukaryota</taxon>
        <taxon>Viridiplantae</taxon>
        <taxon>Streptophyta</taxon>
        <taxon>Embryophyta</taxon>
        <taxon>Tracheophyta</taxon>
        <taxon>Spermatophyta</taxon>
        <taxon>Magnoliopsida</taxon>
        <taxon>eudicotyledons</taxon>
        <taxon>Gunneridae</taxon>
        <taxon>Pentapetalae</taxon>
        <taxon>asterids</taxon>
        <taxon>Ericales</taxon>
        <taxon>Ericaceae</taxon>
        <taxon>Ericoideae</taxon>
        <taxon>Rhodoreae</taxon>
        <taxon>Rhododendron</taxon>
    </lineage>
</organism>
<reference evidence="1" key="1">
    <citation type="submission" date="2022-02" db="EMBL/GenBank/DDBJ databases">
        <title>Plant Genome Project.</title>
        <authorList>
            <person name="Zhang R.-G."/>
        </authorList>
    </citation>
    <scope>NUCLEOTIDE SEQUENCE</scope>
    <source>
        <strain evidence="1">AT1</strain>
    </source>
</reference>
<keyword evidence="2" id="KW-1185">Reference proteome</keyword>
<name>A0ACC0M6E4_RHOML</name>
<dbReference type="EMBL" id="CM046397">
    <property type="protein sequence ID" value="KAI8536136.1"/>
    <property type="molecule type" value="Genomic_DNA"/>
</dbReference>
<comment type="caution">
    <text evidence="1">The sequence shown here is derived from an EMBL/GenBank/DDBJ whole genome shotgun (WGS) entry which is preliminary data.</text>
</comment>
<proteinExistence type="predicted"/>
<gene>
    <name evidence="1" type="ORF">RHMOL_Rhmol10G0233100</name>
</gene>
<evidence type="ECO:0000313" key="2">
    <source>
        <dbReference type="Proteomes" id="UP001062846"/>
    </source>
</evidence>
<accession>A0ACC0M6E4</accession>
<protein>
    <submittedName>
        <fullName evidence="1">Uncharacterized protein</fullName>
    </submittedName>
</protein>
<dbReference type="Proteomes" id="UP001062846">
    <property type="component" value="Chromosome 10"/>
</dbReference>
<sequence length="403" mass="45714">MCYVLLISPTLVVPKILHWQARSHLLQPIQSSVLWSRSNLLSSKRMNSPTAQFVTLRRMGLYEPVHQMGMWGDFRGIYPNTSGSMIEDVSTKMNNQSEDTTSQGSLGPSNQFDQEATKPPDKVLRRLAQNREAARKSRLRKKAYVQQLETSRLKLITLEQELEQARHQGLYMSGGLDNSPQGYSGNPGIAAFEMDYAHWVVEQDKQTCDLRAALNSHILDMEIQVLVDANMQHYFDLFRMKAAAAKADVFYIISGMWNTSAERFFLWIGGFRPSELLKVLLPQLDLTDQQLFDTYNLRQSCQQAEDALSQGMEKLQQTLVDTVAAGQLGEGNYNPQVASAMEKLEDLVSFVMQADHLRQETLLQMARILTIRQAARALLALGEYFQRLRALSSLCTTRSREPT</sequence>